<evidence type="ECO:0000256" key="5">
    <source>
        <dbReference type="ARBA" id="ARBA00022691"/>
    </source>
</evidence>
<dbReference type="InterPro" id="IPR005814">
    <property type="entry name" value="Aminotrans_3"/>
</dbReference>
<dbReference type="Pfam" id="PF00202">
    <property type="entry name" value="Aminotran_3"/>
    <property type="match status" value="1"/>
</dbReference>
<keyword evidence="4 9" id="KW-0808">Transferase</keyword>
<comment type="cofactor">
    <cofactor evidence="1 9">
        <name>pyridoxal 5'-phosphate</name>
        <dbReference type="ChEBI" id="CHEBI:597326"/>
    </cofactor>
</comment>
<dbReference type="InterPro" id="IPR005815">
    <property type="entry name" value="BioA"/>
</dbReference>
<dbReference type="InterPro" id="IPR015421">
    <property type="entry name" value="PyrdxlP-dep_Trfase_major"/>
</dbReference>
<feature type="binding site" evidence="9">
    <location>
        <position position="81"/>
    </location>
    <ligand>
        <name>substrate</name>
    </ligand>
</feature>
<dbReference type="HAMAP" id="MF_00834">
    <property type="entry name" value="BioA"/>
    <property type="match status" value="1"/>
</dbReference>
<reference evidence="10 11" key="1">
    <citation type="submission" date="2019-10" db="EMBL/GenBank/DDBJ databases">
        <title>Extracellular Electron Transfer in a Candidatus Methanoperedens spp. Enrichment Culture.</title>
        <authorList>
            <person name="Berger S."/>
            <person name="Rangel Shaw D."/>
            <person name="Berben T."/>
            <person name="In 'T Zandt M."/>
            <person name="Frank J."/>
            <person name="Reimann J."/>
            <person name="Jetten M.S.M."/>
            <person name="Welte C.U."/>
        </authorList>
    </citation>
    <scope>NUCLEOTIDE SEQUENCE [LARGE SCALE GENOMIC DNA]</scope>
    <source>
        <strain evidence="10">SB12</strain>
    </source>
</reference>
<dbReference type="PANTHER" id="PTHR42684">
    <property type="entry name" value="ADENOSYLMETHIONINE-8-AMINO-7-OXONONANOATE AMINOTRANSFERASE"/>
    <property type="match status" value="1"/>
</dbReference>
<comment type="function">
    <text evidence="9">Catalyzes the transfer of the alpha-amino group from S-adenosyl-L-methionine (SAM) to 7-keto-8-aminopelargonic acid (KAPA) to form 7,8-diaminopelargonic acid (DAPA). It is the only aminotransferase known to utilize SAM as an amino donor.</text>
</comment>
<comment type="subunit">
    <text evidence="9">Homodimer.</text>
</comment>
<dbReference type="CDD" id="cd00610">
    <property type="entry name" value="OAT_like"/>
    <property type="match status" value="1"/>
</dbReference>
<evidence type="ECO:0000256" key="7">
    <source>
        <dbReference type="ARBA" id="ARBA00022898"/>
    </source>
</evidence>
<keyword evidence="9" id="KW-0963">Cytoplasm</keyword>
<evidence type="ECO:0000256" key="2">
    <source>
        <dbReference type="ARBA" id="ARBA00005063"/>
    </source>
</evidence>
<dbReference type="GO" id="GO:0005737">
    <property type="term" value="C:cytoplasm"/>
    <property type="evidence" value="ECO:0007669"/>
    <property type="project" value="UniProtKB-SubCell"/>
</dbReference>
<dbReference type="EMBL" id="WBUI01000010">
    <property type="protein sequence ID" value="KAB2932198.1"/>
    <property type="molecule type" value="Genomic_DNA"/>
</dbReference>
<sequence length="476" mass="52309">MPLLLRHGRCCRNSPFEKNGIMSLSPDDSRIRELRTIHSRHSWLPFTQMKLAAEPLLVEEASGIWLTLSGGRRVMDGVGSWWVNTYGHSNATINRALADQASTLEHVIYANFVHEPGLRLAQALSERTSHHLPRVYYSDNGSTAMEIALKMAYQFFRNRGEVRDRIVCLANGYHGDTFGAMAAGARSIFHTVFEPLLFSVDHLAAPSCSQQGLDDESVGLAEMQQALLSLENHFEQFGDRICCLVLEPLIQGAGGMNFYSPVYLKKARSLCDRYGAVLIADEVFTGAGRTGPYFAFERAGVWPDIAALSKGLSGGYLPFAATLASERIYEGFLSDDRMHTLYHGHSMTGSPLGCVAALASLSLYDSLQIGDRLQKTEALHRRGLATLMQSSGELLGRPRYMGSVAAFDITADLPYGVPVSMKISEAALDEGLFIRPLGGTVYLCPAFIATDAEIAEMYDALGRLVKRLPQILRMST</sequence>
<dbReference type="GO" id="GO:0030170">
    <property type="term" value="F:pyridoxal phosphate binding"/>
    <property type="evidence" value="ECO:0007669"/>
    <property type="project" value="UniProtKB-UniRule"/>
</dbReference>
<proteinExistence type="inferred from homology"/>
<dbReference type="InterPro" id="IPR049704">
    <property type="entry name" value="Aminotrans_3_PPA_site"/>
</dbReference>
<evidence type="ECO:0000256" key="9">
    <source>
        <dbReference type="HAMAP-Rule" id="MF_00834"/>
    </source>
</evidence>
<dbReference type="AlphaFoldDB" id="A0A833M1F8"/>
<dbReference type="InterPro" id="IPR015424">
    <property type="entry name" value="PyrdxlP-dep_Trfase"/>
</dbReference>
<feature type="binding site" evidence="9">
    <location>
        <position position="344"/>
    </location>
    <ligand>
        <name>substrate</name>
    </ligand>
</feature>
<feature type="binding site" evidence="9">
    <location>
        <position position="281"/>
    </location>
    <ligand>
        <name>pyridoxal 5'-phosphate</name>
        <dbReference type="ChEBI" id="CHEBI:597326"/>
    </ligand>
</feature>
<feature type="binding site" evidence="9">
    <location>
        <begin position="345"/>
        <end position="346"/>
    </location>
    <ligand>
        <name>pyridoxal 5'-phosphate</name>
        <dbReference type="ChEBI" id="CHEBI:597326"/>
    </ligand>
</feature>
<dbReference type="Gene3D" id="3.40.640.10">
    <property type="entry name" value="Type I PLP-dependent aspartate aminotransferase-like (Major domain)"/>
    <property type="match status" value="1"/>
</dbReference>
<evidence type="ECO:0000256" key="6">
    <source>
        <dbReference type="ARBA" id="ARBA00022756"/>
    </source>
</evidence>
<keyword evidence="6 9" id="KW-0093">Biotin biosynthesis</keyword>
<feature type="binding site" evidence="9">
    <location>
        <position position="310"/>
    </location>
    <ligand>
        <name>substrate</name>
    </ligand>
</feature>
<dbReference type="SUPFAM" id="SSF53383">
    <property type="entry name" value="PLP-dependent transferases"/>
    <property type="match status" value="1"/>
</dbReference>
<feature type="modified residue" description="N6-(pyridoxal phosphate)lysine" evidence="9">
    <location>
        <position position="310"/>
    </location>
</feature>
<evidence type="ECO:0000256" key="1">
    <source>
        <dbReference type="ARBA" id="ARBA00001933"/>
    </source>
</evidence>
<keyword evidence="5 9" id="KW-0949">S-adenosyl-L-methionine</keyword>
<keyword evidence="3 9" id="KW-0032">Aminotransferase</keyword>
<dbReference type="PANTHER" id="PTHR42684:SF3">
    <property type="entry name" value="ADENOSYLMETHIONINE-8-AMINO-7-OXONONANOATE AMINOTRANSFERASE"/>
    <property type="match status" value="1"/>
</dbReference>
<comment type="subcellular location">
    <subcellularLocation>
        <location evidence="9">Cytoplasm</location>
    </subcellularLocation>
</comment>
<protein>
    <recommendedName>
        <fullName evidence="9">Adenosylmethionine-8-amino-7-oxononanoate aminotransferase</fullName>
        <ecNumber evidence="9">2.6.1.62</ecNumber>
    </recommendedName>
    <alternativeName>
        <fullName evidence="9">7,8-diamino-pelargonic acid aminotransferase</fullName>
        <shortName evidence="9">DAPA AT</shortName>
        <shortName evidence="9">DAPA aminotransferase</shortName>
    </alternativeName>
    <alternativeName>
        <fullName evidence="9">7,8-diaminononanoate synthase</fullName>
        <shortName evidence="9">DANS</shortName>
    </alternativeName>
    <alternativeName>
        <fullName evidence="9">Diaminopelargonic acid synthase</fullName>
    </alternativeName>
</protein>
<evidence type="ECO:0000313" key="11">
    <source>
        <dbReference type="Proteomes" id="UP000460298"/>
    </source>
</evidence>
<dbReference type="PROSITE" id="PS00600">
    <property type="entry name" value="AA_TRANSFER_CLASS_3"/>
    <property type="match status" value="1"/>
</dbReference>
<dbReference type="NCBIfam" id="TIGR00508">
    <property type="entry name" value="bioA"/>
    <property type="match status" value="1"/>
</dbReference>
<evidence type="ECO:0000313" key="10">
    <source>
        <dbReference type="EMBL" id="KAB2932198.1"/>
    </source>
</evidence>
<dbReference type="GO" id="GO:0009102">
    <property type="term" value="P:biotin biosynthetic process"/>
    <property type="evidence" value="ECO:0007669"/>
    <property type="project" value="UniProtKB-UniRule"/>
</dbReference>
<feature type="site" description="Participates in the substrate recognition with KAPA and in a stacking interaction with the adenine ring of SAM" evidence="9">
    <location>
        <position position="46"/>
    </location>
</feature>
<keyword evidence="7 9" id="KW-0663">Pyridoxal phosphate</keyword>
<organism evidence="10 11">
    <name type="scientific">Leptonema illini</name>
    <dbReference type="NCBI Taxonomy" id="183"/>
    <lineage>
        <taxon>Bacteria</taxon>
        <taxon>Pseudomonadati</taxon>
        <taxon>Spirochaetota</taxon>
        <taxon>Spirochaetia</taxon>
        <taxon>Leptospirales</taxon>
        <taxon>Leptospiraceae</taxon>
        <taxon>Leptonema</taxon>
    </lineage>
</organism>
<name>A0A833M1F8_9LEPT</name>
<dbReference type="InterPro" id="IPR015422">
    <property type="entry name" value="PyrdxlP-dep_Trfase_small"/>
</dbReference>
<comment type="caution">
    <text evidence="10">The sequence shown here is derived from an EMBL/GenBank/DDBJ whole genome shotgun (WGS) entry which is preliminary data.</text>
</comment>
<feature type="binding site" evidence="9">
    <location>
        <begin position="141"/>
        <end position="142"/>
    </location>
    <ligand>
        <name>pyridoxal 5'-phosphate</name>
        <dbReference type="ChEBI" id="CHEBI:597326"/>
    </ligand>
</feature>
<dbReference type="Proteomes" id="UP000460298">
    <property type="component" value="Unassembled WGS sequence"/>
</dbReference>
<dbReference type="GO" id="GO:0004015">
    <property type="term" value="F:adenosylmethionine-8-amino-7-oxononanoate transaminase activity"/>
    <property type="evidence" value="ECO:0007669"/>
    <property type="project" value="UniProtKB-UniRule"/>
</dbReference>
<dbReference type="EC" id="2.6.1.62" evidence="9"/>
<evidence type="ECO:0000256" key="4">
    <source>
        <dbReference type="ARBA" id="ARBA00022679"/>
    </source>
</evidence>
<dbReference type="UniPathway" id="UPA00078">
    <property type="reaction ID" value="UER00160"/>
</dbReference>
<comment type="similarity">
    <text evidence="9">Belongs to the class-III pyridoxal-phosphate-dependent aminotransferase family. BioA subfamily.</text>
</comment>
<dbReference type="Gene3D" id="3.90.1150.10">
    <property type="entry name" value="Aspartate Aminotransferase, domain 1"/>
    <property type="match status" value="1"/>
</dbReference>
<feature type="binding site" evidence="9">
    <location>
        <position position="173"/>
    </location>
    <ligand>
        <name>substrate</name>
    </ligand>
</feature>
<gene>
    <name evidence="9 10" type="primary">bioA</name>
    <name evidence="10" type="ORF">F9K24_11380</name>
</gene>
<accession>A0A833M1F8</accession>
<evidence type="ECO:0000256" key="8">
    <source>
        <dbReference type="ARBA" id="ARBA00048449"/>
    </source>
</evidence>
<feature type="binding site" evidence="9">
    <location>
        <position position="435"/>
    </location>
    <ligand>
        <name>substrate</name>
    </ligand>
</feature>
<evidence type="ECO:0000256" key="3">
    <source>
        <dbReference type="ARBA" id="ARBA00022576"/>
    </source>
</evidence>
<comment type="pathway">
    <text evidence="2 9">Cofactor biosynthesis; biotin biosynthesis; 7,8-diaminononanoate from 8-amino-7-oxononanoate (SAM route): step 1/1.</text>
</comment>
<comment type="catalytic activity">
    <reaction evidence="8 9">
        <text>(8S)-8-amino-7-oxononanoate + S-adenosyl-L-methionine = S-adenosyl-4-methylsulfanyl-2-oxobutanoate + (7R,8S)-7,8-diammoniononanoate</text>
        <dbReference type="Rhea" id="RHEA:16861"/>
        <dbReference type="ChEBI" id="CHEBI:16490"/>
        <dbReference type="ChEBI" id="CHEBI:59789"/>
        <dbReference type="ChEBI" id="CHEBI:149468"/>
        <dbReference type="ChEBI" id="CHEBI:149469"/>
        <dbReference type="EC" id="2.6.1.62"/>
    </reaction>
</comment>